<evidence type="ECO:0000259" key="9">
    <source>
        <dbReference type="Pfam" id="PF02225"/>
    </source>
</evidence>
<dbReference type="Gene3D" id="3.50.30.30">
    <property type="match status" value="1"/>
</dbReference>
<dbReference type="InterPro" id="IPR041756">
    <property type="entry name" value="M28_SGAP-like"/>
</dbReference>
<evidence type="ECO:0000256" key="2">
    <source>
        <dbReference type="ARBA" id="ARBA00022438"/>
    </source>
</evidence>
<dbReference type="Gene3D" id="3.40.630.10">
    <property type="entry name" value="Zn peptidases"/>
    <property type="match status" value="2"/>
</dbReference>
<keyword evidence="12" id="KW-1185">Reference proteome</keyword>
<dbReference type="STRING" id="314283.MED297_01230"/>
<accession>A4BBR6</accession>
<keyword evidence="5 8" id="KW-0732">Signal</keyword>
<keyword evidence="3" id="KW-0645">Protease</keyword>
<comment type="similarity">
    <text evidence="1">Belongs to the peptidase M28 family. M28A subfamily.</text>
</comment>
<dbReference type="PANTHER" id="PTHR12147">
    <property type="entry name" value="METALLOPEPTIDASE M28 FAMILY MEMBER"/>
    <property type="match status" value="1"/>
</dbReference>
<keyword evidence="6" id="KW-0378">Hydrolase</keyword>
<dbReference type="RefSeq" id="WP_008046614.1">
    <property type="nucleotide sequence ID" value="NZ_CH724153.1"/>
</dbReference>
<dbReference type="EMBL" id="AAOE01000004">
    <property type="protein sequence ID" value="EAR10401.1"/>
    <property type="molecule type" value="Genomic_DNA"/>
</dbReference>
<gene>
    <name evidence="11" type="ORF">MED297_01230</name>
</gene>
<dbReference type="GO" id="GO:0004177">
    <property type="term" value="F:aminopeptidase activity"/>
    <property type="evidence" value="ECO:0007669"/>
    <property type="project" value="UniProtKB-KW"/>
</dbReference>
<name>A4BBR6_9GAMM</name>
<proteinExistence type="inferred from homology"/>
<evidence type="ECO:0000256" key="3">
    <source>
        <dbReference type="ARBA" id="ARBA00022670"/>
    </source>
</evidence>
<sequence>MRINNKVSLCATVILGASLLSGATQAREIPPELSYLIDQYWSDAPSHRWECGFGFTAAPFLMPRCMTAENVMARLDDFQAIADDNQGNRAAGLEGYDASVDYVEDELRRMGYRVTRDPFDFNAFYENADGLLSALAPVPTAYEWNVDFNYLSQTEPGTVSALVEAVDLDLGEGNASTSGCEADDFAGFTPGNIALVQRGACAFQTKAENAAAAGAVGAIVFNQGNSPDRTGLINATLGSEYSGGIPVFFATYDRGVEWSQTEGLMLSMDADVIREVRTVDNVIAESRWGNPDNVVMLGAHLDSVFEGAGINDNGTGSAALLEMADLMKRARIHNKVRFAWWGAEEAGLVGSTLYVQNLPPEELDKIKVYLNFDMIGSPNFYYGIYDGDGSDFDLAGPAGSAATESLFEDYFALRGQPSEGSEISFRSDYAEFFLQDVAFGGLFTGAEVIKTEEQAAIYGGVAGDAFDPCYHAECDDVFNVSERAVEVNSDAIAFVTSLLARSTKVIDDEIAAAEEEETEPALRAFSASAAASQYDITHWGKYWIK</sequence>
<keyword evidence="4" id="KW-0479">Metal-binding</keyword>
<evidence type="ECO:0000313" key="12">
    <source>
        <dbReference type="Proteomes" id="UP000005953"/>
    </source>
</evidence>
<dbReference type="GO" id="GO:0008235">
    <property type="term" value="F:metalloexopeptidase activity"/>
    <property type="evidence" value="ECO:0007669"/>
    <property type="project" value="InterPro"/>
</dbReference>
<dbReference type="Proteomes" id="UP000005953">
    <property type="component" value="Unassembled WGS sequence"/>
</dbReference>
<feature type="domain" description="Peptidase M28" evidence="10">
    <location>
        <begin position="281"/>
        <end position="493"/>
    </location>
</feature>
<evidence type="ECO:0000313" key="11">
    <source>
        <dbReference type="EMBL" id="EAR10401.1"/>
    </source>
</evidence>
<feature type="domain" description="PA" evidence="9">
    <location>
        <begin position="176"/>
        <end position="256"/>
    </location>
</feature>
<dbReference type="AlphaFoldDB" id="A4BBR6"/>
<dbReference type="Pfam" id="PF04389">
    <property type="entry name" value="Peptidase_M28"/>
    <property type="match status" value="1"/>
</dbReference>
<dbReference type="InterPro" id="IPR003137">
    <property type="entry name" value="PA_domain"/>
</dbReference>
<dbReference type="InterPro" id="IPR045175">
    <property type="entry name" value="M28_fam"/>
</dbReference>
<keyword evidence="7" id="KW-0862">Zinc</keyword>
<evidence type="ECO:0000256" key="7">
    <source>
        <dbReference type="ARBA" id="ARBA00022833"/>
    </source>
</evidence>
<evidence type="ECO:0000256" key="5">
    <source>
        <dbReference type="ARBA" id="ARBA00022729"/>
    </source>
</evidence>
<dbReference type="OrthoDB" id="9778250at2"/>
<reference evidence="11 12" key="1">
    <citation type="submission" date="2006-02" db="EMBL/GenBank/DDBJ databases">
        <authorList>
            <person name="Pinhassi J."/>
            <person name="Pedros-Alio C."/>
            <person name="Ferriera S."/>
            <person name="Johnson J."/>
            <person name="Kravitz S."/>
            <person name="Halpern A."/>
            <person name="Remington K."/>
            <person name="Beeson K."/>
            <person name="Tran B."/>
            <person name="Rogers Y.-H."/>
            <person name="Friedman R."/>
            <person name="Venter J.C."/>
        </authorList>
    </citation>
    <scope>NUCLEOTIDE SEQUENCE [LARGE SCALE GENOMIC DNA]</scope>
    <source>
        <strain evidence="11 12">MED297</strain>
    </source>
</reference>
<evidence type="ECO:0000259" key="10">
    <source>
        <dbReference type="Pfam" id="PF04389"/>
    </source>
</evidence>
<feature type="chain" id="PRO_5002666372" evidence="8">
    <location>
        <begin position="27"/>
        <end position="545"/>
    </location>
</feature>
<organism evidence="11 12">
    <name type="scientific">Reinekea blandensis MED297</name>
    <dbReference type="NCBI Taxonomy" id="314283"/>
    <lineage>
        <taxon>Bacteria</taxon>
        <taxon>Pseudomonadati</taxon>
        <taxon>Pseudomonadota</taxon>
        <taxon>Gammaproteobacteria</taxon>
        <taxon>Oceanospirillales</taxon>
        <taxon>Saccharospirillaceae</taxon>
        <taxon>Reinekea</taxon>
    </lineage>
</organism>
<feature type="signal peptide" evidence="8">
    <location>
        <begin position="1"/>
        <end position="26"/>
    </location>
</feature>
<evidence type="ECO:0000256" key="6">
    <source>
        <dbReference type="ARBA" id="ARBA00022801"/>
    </source>
</evidence>
<dbReference type="SUPFAM" id="SSF53187">
    <property type="entry name" value="Zn-dependent exopeptidases"/>
    <property type="match status" value="1"/>
</dbReference>
<dbReference type="SUPFAM" id="SSF52025">
    <property type="entry name" value="PA domain"/>
    <property type="match status" value="1"/>
</dbReference>
<protein>
    <submittedName>
        <fullName evidence="11">Predicted aminopeptidase</fullName>
    </submittedName>
</protein>
<evidence type="ECO:0000256" key="8">
    <source>
        <dbReference type="SAM" id="SignalP"/>
    </source>
</evidence>
<dbReference type="PANTHER" id="PTHR12147:SF26">
    <property type="entry name" value="PEPTIDASE M28 DOMAIN-CONTAINING PROTEIN"/>
    <property type="match status" value="1"/>
</dbReference>
<dbReference type="Pfam" id="PF02225">
    <property type="entry name" value="PA"/>
    <property type="match status" value="1"/>
</dbReference>
<dbReference type="CDD" id="cd03876">
    <property type="entry name" value="M28_SGAP_like"/>
    <property type="match status" value="1"/>
</dbReference>
<evidence type="ECO:0000256" key="4">
    <source>
        <dbReference type="ARBA" id="ARBA00022723"/>
    </source>
</evidence>
<dbReference type="InterPro" id="IPR007484">
    <property type="entry name" value="Peptidase_M28"/>
</dbReference>
<dbReference type="InterPro" id="IPR046450">
    <property type="entry name" value="PA_dom_sf"/>
</dbReference>
<dbReference type="GO" id="GO:0046872">
    <property type="term" value="F:metal ion binding"/>
    <property type="evidence" value="ECO:0007669"/>
    <property type="project" value="UniProtKB-KW"/>
</dbReference>
<dbReference type="HOGENOM" id="CLU_024336_0_2_6"/>
<comment type="caution">
    <text evidence="11">The sequence shown here is derived from an EMBL/GenBank/DDBJ whole genome shotgun (WGS) entry which is preliminary data.</text>
</comment>
<dbReference type="GO" id="GO:0006508">
    <property type="term" value="P:proteolysis"/>
    <property type="evidence" value="ECO:0007669"/>
    <property type="project" value="UniProtKB-KW"/>
</dbReference>
<evidence type="ECO:0000256" key="1">
    <source>
        <dbReference type="ARBA" id="ARBA00005957"/>
    </source>
</evidence>
<keyword evidence="2 11" id="KW-0031">Aminopeptidase</keyword>